<reference evidence="5" key="1">
    <citation type="submission" date="2022-12" db="EMBL/GenBank/DDBJ databases">
        <authorList>
            <person name="Krivoruchko A.V."/>
            <person name="Elkin A."/>
        </authorList>
    </citation>
    <scope>NUCLEOTIDE SEQUENCE</scope>
    <source>
        <strain evidence="5">IEGM 1388</strain>
    </source>
</reference>
<keyword evidence="2" id="KW-0238">DNA-binding</keyword>
<dbReference type="EMBL" id="JAPWIE010000008">
    <property type="protein sequence ID" value="MCZ4553226.1"/>
    <property type="molecule type" value="Genomic_DNA"/>
</dbReference>
<dbReference type="InterPro" id="IPR014710">
    <property type="entry name" value="RmlC-like_jellyroll"/>
</dbReference>
<dbReference type="InterPro" id="IPR018062">
    <property type="entry name" value="HTH_AraC-typ_CS"/>
</dbReference>
<feature type="domain" description="HTH araC/xylS-type" evidence="4">
    <location>
        <begin position="163"/>
        <end position="260"/>
    </location>
</feature>
<evidence type="ECO:0000313" key="6">
    <source>
        <dbReference type="Proteomes" id="UP001067235"/>
    </source>
</evidence>
<dbReference type="PANTHER" id="PTHR11019:SF199">
    <property type="entry name" value="HTH-TYPE TRANSCRIPTIONAL REGULATOR NIMR"/>
    <property type="match status" value="1"/>
</dbReference>
<gene>
    <name evidence="5" type="ORF">O4213_24800</name>
</gene>
<dbReference type="Pfam" id="PF12833">
    <property type="entry name" value="HTH_18"/>
    <property type="match status" value="1"/>
</dbReference>
<organism evidence="5 6">
    <name type="scientific">Gordonia rubripertincta</name>
    <name type="common">Rhodococcus corallinus</name>
    <dbReference type="NCBI Taxonomy" id="36822"/>
    <lineage>
        <taxon>Bacteria</taxon>
        <taxon>Bacillati</taxon>
        <taxon>Actinomycetota</taxon>
        <taxon>Actinomycetes</taxon>
        <taxon>Mycobacteriales</taxon>
        <taxon>Gordoniaceae</taxon>
        <taxon>Gordonia</taxon>
    </lineage>
</organism>
<keyword evidence="3" id="KW-0804">Transcription</keyword>
<dbReference type="InterPro" id="IPR009057">
    <property type="entry name" value="Homeodomain-like_sf"/>
</dbReference>
<keyword evidence="1" id="KW-0805">Transcription regulation</keyword>
<protein>
    <submittedName>
        <fullName evidence="5">AraC family transcriptional regulator</fullName>
    </submittedName>
</protein>
<evidence type="ECO:0000259" key="4">
    <source>
        <dbReference type="PROSITE" id="PS01124"/>
    </source>
</evidence>
<proteinExistence type="predicted"/>
<dbReference type="PROSITE" id="PS01124">
    <property type="entry name" value="HTH_ARAC_FAMILY_2"/>
    <property type="match status" value="1"/>
</dbReference>
<dbReference type="InterPro" id="IPR003313">
    <property type="entry name" value="AraC-bd"/>
</dbReference>
<name>A0ABT4N4H6_GORRU</name>
<dbReference type="SMART" id="SM00342">
    <property type="entry name" value="HTH_ARAC"/>
    <property type="match status" value="1"/>
</dbReference>
<comment type="caution">
    <text evidence="5">The sequence shown here is derived from an EMBL/GenBank/DDBJ whole genome shotgun (WGS) entry which is preliminary data.</text>
</comment>
<dbReference type="Pfam" id="PF02311">
    <property type="entry name" value="AraC_binding"/>
    <property type="match status" value="1"/>
</dbReference>
<dbReference type="PROSITE" id="PS00041">
    <property type="entry name" value="HTH_ARAC_FAMILY_1"/>
    <property type="match status" value="1"/>
</dbReference>
<evidence type="ECO:0000313" key="5">
    <source>
        <dbReference type="EMBL" id="MCZ4553226.1"/>
    </source>
</evidence>
<accession>A0ABT4N4H6</accession>
<dbReference type="Proteomes" id="UP001067235">
    <property type="component" value="Unassembled WGS sequence"/>
</dbReference>
<dbReference type="Gene3D" id="2.60.120.10">
    <property type="entry name" value="Jelly Rolls"/>
    <property type="match status" value="1"/>
</dbReference>
<dbReference type="InterPro" id="IPR011051">
    <property type="entry name" value="RmlC_Cupin_sf"/>
</dbReference>
<dbReference type="SUPFAM" id="SSF51182">
    <property type="entry name" value="RmlC-like cupins"/>
    <property type="match status" value="1"/>
</dbReference>
<dbReference type="InterPro" id="IPR018060">
    <property type="entry name" value="HTH_AraC"/>
</dbReference>
<evidence type="ECO:0000256" key="3">
    <source>
        <dbReference type="ARBA" id="ARBA00023163"/>
    </source>
</evidence>
<dbReference type="SUPFAM" id="SSF46689">
    <property type="entry name" value="Homeodomain-like"/>
    <property type="match status" value="1"/>
</dbReference>
<evidence type="ECO:0000256" key="1">
    <source>
        <dbReference type="ARBA" id="ARBA00023015"/>
    </source>
</evidence>
<keyword evidence="6" id="KW-1185">Reference proteome</keyword>
<dbReference type="Gene3D" id="1.10.10.60">
    <property type="entry name" value="Homeodomain-like"/>
    <property type="match status" value="2"/>
</dbReference>
<evidence type="ECO:0000256" key="2">
    <source>
        <dbReference type="ARBA" id="ARBA00023125"/>
    </source>
</evidence>
<dbReference type="RefSeq" id="WP_301573885.1">
    <property type="nucleotide sequence ID" value="NZ_JAPWIE010000008.1"/>
</dbReference>
<sequence>MSDLAVASPVADTDDRTSTACEVFEYRTDGVLDFGEHHHREHQLVWMRRGRMRVVVGASSWHVHSDHLVWLPGGAIHHITLLTEGSMISLYSPPERTPDGERWTRPQPLTADPLAVQLLTHLTDASLPSARRRACQELLYDVMNDSTEGAPDALVLPHDHRARTVARAIIANPGDQRTLTEWARELGVSEKTILRGFAAETAMTYGRWRTRARMLAAVELLDQAEPVHVTAAAVGYTTSSGFISAFTSEFGVTPARYSRASQNSSA</sequence>
<dbReference type="PANTHER" id="PTHR11019">
    <property type="entry name" value="HTH-TYPE TRANSCRIPTIONAL REGULATOR NIMR"/>
    <property type="match status" value="1"/>
</dbReference>